<organism evidence="4 5">
    <name type="scientific">Microlunatus aurantiacus</name>
    <dbReference type="NCBI Taxonomy" id="446786"/>
    <lineage>
        <taxon>Bacteria</taxon>
        <taxon>Bacillati</taxon>
        <taxon>Actinomycetota</taxon>
        <taxon>Actinomycetes</taxon>
        <taxon>Propionibacteriales</taxon>
        <taxon>Propionibacteriaceae</taxon>
        <taxon>Microlunatus</taxon>
    </lineage>
</organism>
<gene>
    <name evidence="3 4" type="primary">fdhD</name>
    <name evidence="4" type="ORF">GCM10022204_27790</name>
</gene>
<evidence type="ECO:0000256" key="2">
    <source>
        <dbReference type="ARBA" id="ARBA00023150"/>
    </source>
</evidence>
<dbReference type="Proteomes" id="UP001500051">
    <property type="component" value="Unassembled WGS sequence"/>
</dbReference>
<keyword evidence="5" id="KW-1185">Reference proteome</keyword>
<evidence type="ECO:0000313" key="5">
    <source>
        <dbReference type="Proteomes" id="UP001500051"/>
    </source>
</evidence>
<dbReference type="PANTHER" id="PTHR30592:SF1">
    <property type="entry name" value="SULFUR CARRIER PROTEIN FDHD"/>
    <property type="match status" value="1"/>
</dbReference>
<protein>
    <recommendedName>
        <fullName evidence="3">Sulfur carrier protein FdhD</fullName>
    </recommendedName>
</protein>
<dbReference type="InterPro" id="IPR003786">
    <property type="entry name" value="FdhD"/>
</dbReference>
<dbReference type="Gene3D" id="3.10.20.10">
    <property type="match status" value="1"/>
</dbReference>
<keyword evidence="1 3" id="KW-0963">Cytoplasm</keyword>
<reference evidence="5" key="1">
    <citation type="journal article" date="2019" name="Int. J. Syst. Evol. Microbiol.">
        <title>The Global Catalogue of Microorganisms (GCM) 10K type strain sequencing project: providing services to taxonomists for standard genome sequencing and annotation.</title>
        <authorList>
            <consortium name="The Broad Institute Genomics Platform"/>
            <consortium name="The Broad Institute Genome Sequencing Center for Infectious Disease"/>
            <person name="Wu L."/>
            <person name="Ma J."/>
        </authorList>
    </citation>
    <scope>NUCLEOTIDE SEQUENCE [LARGE SCALE GENOMIC DNA]</scope>
    <source>
        <strain evidence="5">JCM 16548</strain>
    </source>
</reference>
<comment type="function">
    <text evidence="3">Required for formate dehydrogenase (FDH) activity. Acts as a sulfur carrier protein that transfers sulfur from IscS to the molybdenum cofactor prior to its insertion into FDH.</text>
</comment>
<dbReference type="InterPro" id="IPR016193">
    <property type="entry name" value="Cytidine_deaminase-like"/>
</dbReference>
<comment type="caution">
    <text evidence="4">The sequence shown here is derived from an EMBL/GenBank/DDBJ whole genome shotgun (WGS) entry which is preliminary data.</text>
</comment>
<proteinExistence type="inferred from homology"/>
<sequence length="281" mass="29621">MGRVTQRRAVVRVGVNRPGRTVDTVAVEEPLEIRLDGRAFQVTMRTPGDDIDLVHGLLHSEQVIAEAAHVVLARYCAGTGPDGVNTYNVVDVTLGDGAVPPDPGLQRNVLTSSACGVCGATSIDAVTRVARHALSHVEVSSEVLLAAPALVRPQQTVFDKTGGVHAAALLGRDGRVLCVREDVGRHNAVDKVIGWALRQDRLPLTDAILYVSSRASFEVTQKAVLAGIGVLVAVSAPSSLAVELAERVGLTLAGFVRGDSMNLYTHPERVRQGAEVTAAVP</sequence>
<keyword evidence="2 3" id="KW-0501">Molybdenum cofactor biosynthesis</keyword>
<dbReference type="NCBIfam" id="TIGR00129">
    <property type="entry name" value="fdhD_narQ"/>
    <property type="match status" value="1"/>
</dbReference>
<dbReference type="RefSeq" id="WP_344812990.1">
    <property type="nucleotide sequence ID" value="NZ_BAAAYX010000013.1"/>
</dbReference>
<dbReference type="Gene3D" id="3.40.140.10">
    <property type="entry name" value="Cytidine Deaminase, domain 2"/>
    <property type="match status" value="1"/>
</dbReference>
<evidence type="ECO:0000256" key="3">
    <source>
        <dbReference type="HAMAP-Rule" id="MF_00187"/>
    </source>
</evidence>
<dbReference type="HAMAP" id="MF_00187">
    <property type="entry name" value="FdhD"/>
    <property type="match status" value="1"/>
</dbReference>
<dbReference type="EMBL" id="BAAAYX010000013">
    <property type="protein sequence ID" value="GAA3708198.1"/>
    <property type="molecule type" value="Genomic_DNA"/>
</dbReference>
<comment type="similarity">
    <text evidence="3">Belongs to the FdhD family.</text>
</comment>
<feature type="active site" description="Cysteine persulfide intermediate" evidence="3">
    <location>
        <position position="115"/>
    </location>
</feature>
<comment type="caution">
    <text evidence="3">Lacks conserved residue(s) required for the propagation of feature annotation.</text>
</comment>
<dbReference type="PANTHER" id="PTHR30592">
    <property type="entry name" value="FORMATE DEHYDROGENASE"/>
    <property type="match status" value="1"/>
</dbReference>
<dbReference type="PIRSF" id="PIRSF015626">
    <property type="entry name" value="FdhD"/>
    <property type="match status" value="1"/>
</dbReference>
<dbReference type="Pfam" id="PF02634">
    <property type="entry name" value="FdhD-NarQ"/>
    <property type="match status" value="1"/>
</dbReference>
<dbReference type="NCBIfam" id="NF001943">
    <property type="entry name" value="PRK00724.1-2"/>
    <property type="match status" value="1"/>
</dbReference>
<accession>A0ABP7DSA3</accession>
<evidence type="ECO:0000256" key="1">
    <source>
        <dbReference type="ARBA" id="ARBA00022490"/>
    </source>
</evidence>
<name>A0ABP7DSA3_9ACTN</name>
<dbReference type="SUPFAM" id="SSF53927">
    <property type="entry name" value="Cytidine deaminase-like"/>
    <property type="match status" value="1"/>
</dbReference>
<evidence type="ECO:0000313" key="4">
    <source>
        <dbReference type="EMBL" id="GAA3708198.1"/>
    </source>
</evidence>
<comment type="subcellular location">
    <subcellularLocation>
        <location evidence="3">Cytoplasm</location>
    </subcellularLocation>
</comment>